<dbReference type="InterPro" id="IPR003399">
    <property type="entry name" value="Mce/MlaD"/>
</dbReference>
<dbReference type="EMBL" id="FNLM01000034">
    <property type="protein sequence ID" value="SDU69315.1"/>
    <property type="molecule type" value="Genomic_DNA"/>
</dbReference>
<feature type="chain" id="PRO_5038880382" evidence="1">
    <location>
        <begin position="23"/>
        <end position="364"/>
    </location>
</feature>
<evidence type="ECO:0000313" key="3">
    <source>
        <dbReference type="EMBL" id="SDU69315.1"/>
    </source>
</evidence>
<dbReference type="PANTHER" id="PTHR33371:SF4">
    <property type="entry name" value="INTERMEMBRANE PHOSPHOLIPID TRANSPORT SYSTEM BINDING PROTEIN MLAD"/>
    <property type="match status" value="1"/>
</dbReference>
<gene>
    <name evidence="3" type="ORF">SAMN04488548_1343375</name>
</gene>
<keyword evidence="1" id="KW-0732">Signal</keyword>
<feature type="signal peptide" evidence="1">
    <location>
        <begin position="1"/>
        <end position="22"/>
    </location>
</feature>
<dbReference type="OrthoDB" id="4608030at2"/>
<dbReference type="AlphaFoldDB" id="A0A1H2KLN7"/>
<evidence type="ECO:0000259" key="2">
    <source>
        <dbReference type="Pfam" id="PF02470"/>
    </source>
</evidence>
<organism evidence="3 4">
    <name type="scientific">Gordonia westfalica</name>
    <dbReference type="NCBI Taxonomy" id="158898"/>
    <lineage>
        <taxon>Bacteria</taxon>
        <taxon>Bacillati</taxon>
        <taxon>Actinomycetota</taxon>
        <taxon>Actinomycetes</taxon>
        <taxon>Mycobacteriales</taxon>
        <taxon>Gordoniaceae</taxon>
        <taxon>Gordonia</taxon>
    </lineage>
</organism>
<dbReference type="Pfam" id="PF02470">
    <property type="entry name" value="MlaD"/>
    <property type="match status" value="1"/>
</dbReference>
<sequence length="364" mass="38281">MKRMAMRSAVCLAMAATVAAVATTTAGAGTAQARAEGGYCAMLPDSIGLYAGNKVTQMGYPIGTIESIEPQDIGVRVTFSVDNDRPIPANVAAVTRSKSVLADRSLELVGNYRTGQRLRASECIPLERAHTPQSISQITGSAADLIDQLAPEGDTRALAGSIDEMSSSVIGTGPRVETLMRTAASAARSPERTIADIGSIITMTAPLTKDALARWGDISSIITKLPQATDVAARVLWPGTVNMIYGMQPVLLLISDIEPRYGEYLYPTLDVLADALHIAATRVGDVQKALSAIPSVAANVALVAERGRGAGLRVRPPEVRVRTADGKAWCARVNAVKSGSCTTERGDTRMVRVGVLDLLVAGVR</sequence>
<dbReference type="Proteomes" id="UP000183180">
    <property type="component" value="Unassembled WGS sequence"/>
</dbReference>
<protein>
    <submittedName>
        <fullName evidence="3">Virulence factor Mce family protein</fullName>
    </submittedName>
</protein>
<reference evidence="3 4" key="1">
    <citation type="submission" date="2016-10" db="EMBL/GenBank/DDBJ databases">
        <authorList>
            <person name="de Groot N.N."/>
        </authorList>
    </citation>
    <scope>NUCLEOTIDE SEQUENCE [LARGE SCALE GENOMIC DNA]</scope>
    <source>
        <strain evidence="3 4">DSM 44215</strain>
    </source>
</reference>
<evidence type="ECO:0000256" key="1">
    <source>
        <dbReference type="SAM" id="SignalP"/>
    </source>
</evidence>
<dbReference type="STRING" id="158898.SAMN04488548_1343375"/>
<name>A0A1H2KLN7_9ACTN</name>
<dbReference type="InterPro" id="IPR052336">
    <property type="entry name" value="MlaD_Phospholipid_Transporter"/>
</dbReference>
<proteinExistence type="predicted"/>
<accession>A0A1H2KLN7</accession>
<feature type="domain" description="Mce/MlaD" evidence="2">
    <location>
        <begin position="41"/>
        <end position="109"/>
    </location>
</feature>
<dbReference type="PANTHER" id="PTHR33371">
    <property type="entry name" value="INTERMEMBRANE PHOSPHOLIPID TRANSPORT SYSTEM BINDING PROTEIN MLAD-RELATED"/>
    <property type="match status" value="1"/>
</dbReference>
<evidence type="ECO:0000313" key="4">
    <source>
        <dbReference type="Proteomes" id="UP000183180"/>
    </source>
</evidence>
<dbReference type="GO" id="GO:0005576">
    <property type="term" value="C:extracellular region"/>
    <property type="evidence" value="ECO:0007669"/>
    <property type="project" value="TreeGrafter"/>
</dbReference>